<gene>
    <name evidence="1" type="ORF">AMD01_15705</name>
</gene>
<dbReference type="OrthoDB" id="9787807at2"/>
<dbReference type="AlphaFoldDB" id="A0A0M0KXK3"/>
<dbReference type="GO" id="GO:0008168">
    <property type="term" value="F:methyltransferase activity"/>
    <property type="evidence" value="ECO:0007669"/>
    <property type="project" value="UniProtKB-KW"/>
</dbReference>
<keyword evidence="2" id="KW-1185">Reference proteome</keyword>
<evidence type="ECO:0000313" key="1">
    <source>
        <dbReference type="EMBL" id="KOO43545.1"/>
    </source>
</evidence>
<dbReference type="RefSeq" id="WP_053402464.1">
    <property type="nucleotide sequence ID" value="NZ_LILC01000021.1"/>
</dbReference>
<keyword evidence="1" id="KW-0808">Transferase</keyword>
<dbReference type="GO" id="GO:0032259">
    <property type="term" value="P:methylation"/>
    <property type="evidence" value="ECO:0007669"/>
    <property type="project" value="UniProtKB-KW"/>
</dbReference>
<evidence type="ECO:0000313" key="2">
    <source>
        <dbReference type="Proteomes" id="UP000037558"/>
    </source>
</evidence>
<dbReference type="SUPFAM" id="SSF53335">
    <property type="entry name" value="S-adenosyl-L-methionine-dependent methyltransferases"/>
    <property type="match status" value="1"/>
</dbReference>
<dbReference type="EMBL" id="LILC01000021">
    <property type="protein sequence ID" value="KOO43545.1"/>
    <property type="molecule type" value="Genomic_DNA"/>
</dbReference>
<keyword evidence="1" id="KW-0489">Methyltransferase</keyword>
<dbReference type="Proteomes" id="UP000037558">
    <property type="component" value="Unassembled WGS sequence"/>
</dbReference>
<comment type="caution">
    <text evidence="1">The sequence shown here is derived from an EMBL/GenBank/DDBJ whole genome shotgun (WGS) entry which is preliminary data.</text>
</comment>
<dbReference type="Gene3D" id="3.40.50.150">
    <property type="entry name" value="Vaccinia Virus protein VP39"/>
    <property type="match status" value="1"/>
</dbReference>
<organism evidence="1 2">
    <name type="scientific">Priestia koreensis</name>
    <dbReference type="NCBI Taxonomy" id="284581"/>
    <lineage>
        <taxon>Bacteria</taxon>
        <taxon>Bacillati</taxon>
        <taxon>Bacillota</taxon>
        <taxon>Bacilli</taxon>
        <taxon>Bacillales</taxon>
        <taxon>Bacillaceae</taxon>
        <taxon>Priestia</taxon>
    </lineage>
</organism>
<reference evidence="2" key="1">
    <citation type="submission" date="2015-08" db="EMBL/GenBank/DDBJ databases">
        <title>Fjat-14210 dsm16467.</title>
        <authorList>
            <person name="Liu B."/>
            <person name="Wang J."/>
            <person name="Zhu Y."/>
            <person name="Liu G."/>
            <person name="Chen Q."/>
            <person name="Chen Z."/>
            <person name="Lan J."/>
            <person name="Che J."/>
            <person name="Ge C."/>
            <person name="Shi H."/>
            <person name="Pan Z."/>
            <person name="Liu X."/>
        </authorList>
    </citation>
    <scope>NUCLEOTIDE SEQUENCE [LARGE SCALE GENOMIC DNA]</scope>
    <source>
        <strain evidence="2">DSM 16467</strain>
    </source>
</reference>
<accession>A0A0M0KXK3</accession>
<name>A0A0M0KXK3_9BACI</name>
<dbReference type="PATRIC" id="fig|284581.3.peg.1144"/>
<proteinExistence type="predicted"/>
<protein>
    <submittedName>
        <fullName evidence="1">SAM-dependent methyltransferase</fullName>
    </submittedName>
</protein>
<dbReference type="STRING" id="284581.AMD01_15705"/>
<dbReference type="InterPro" id="IPR029063">
    <property type="entry name" value="SAM-dependent_MTases_sf"/>
</dbReference>
<sequence length="228" mass="26770">MGAMLEIDRIVFIGRTFQEYTSMFNLKRTDLQGKMILDCASGACSFTAHANKIGAAAMACDVAYEFDTEILAKKGLEDIDHTMDKMRDVSDQYDWSYFQDVKGLKKERTKAFYDCMQDMRIHPYRYLYGKLPHLPFQDKQFDLTLSAHLLFMYDDRLDYQFHLQSLKELIRVTRSEIRLFSLSNRSGRRSRFVDQLKEDLLPEVGAIEEQEVTYKFQRGAQTMMRIIL</sequence>